<evidence type="ECO:0000313" key="3">
    <source>
        <dbReference type="Proteomes" id="UP000219422"/>
    </source>
</evidence>
<protein>
    <submittedName>
        <fullName evidence="2">2-polyprenyl-6-methoxyphenol hydroxylase</fullName>
    </submittedName>
</protein>
<evidence type="ECO:0000259" key="1">
    <source>
        <dbReference type="Pfam" id="PF22607"/>
    </source>
</evidence>
<dbReference type="InterPro" id="IPR054707">
    <property type="entry name" value="DhpH_subs-bd"/>
</dbReference>
<dbReference type="GeneID" id="57776779"/>
<dbReference type="PANTHER" id="PTHR47469:SF2">
    <property type="entry name" value="OS06G0597600 PROTEIN"/>
    <property type="match status" value="1"/>
</dbReference>
<accession>A0A291MY87</accession>
<dbReference type="Gene3D" id="3.50.50.60">
    <property type="entry name" value="FAD/NAD(P)-binding domain"/>
    <property type="match status" value="2"/>
</dbReference>
<dbReference type="NCBIfam" id="NF005566">
    <property type="entry name" value="PRK07236.1"/>
    <property type="match status" value="1"/>
</dbReference>
<dbReference type="PRINTS" id="PR00420">
    <property type="entry name" value="RNGMNOXGNASE"/>
</dbReference>
<dbReference type="Pfam" id="PF13450">
    <property type="entry name" value="NAD_binding_8"/>
    <property type="match status" value="1"/>
</dbReference>
<dbReference type="SUPFAM" id="SSF51905">
    <property type="entry name" value="FAD/NAD(P)-binding domain"/>
    <property type="match status" value="1"/>
</dbReference>
<dbReference type="PANTHER" id="PTHR47469">
    <property type="entry name" value="MONOOXYGENASE-LIKE"/>
    <property type="match status" value="1"/>
</dbReference>
<dbReference type="EMBL" id="CP023741">
    <property type="protein sequence ID" value="ATI79961.1"/>
    <property type="molecule type" value="Genomic_DNA"/>
</dbReference>
<evidence type="ECO:0000313" key="2">
    <source>
        <dbReference type="EMBL" id="ATI79961.1"/>
    </source>
</evidence>
<reference evidence="2 3" key="1">
    <citation type="submission" date="2017-10" db="EMBL/GenBank/DDBJ databases">
        <title>Sphingobium yanoikuyae S72.</title>
        <authorList>
            <person name="Sanchez E."/>
            <person name="Bustos P."/>
            <person name="Mendoza P."/>
            <person name="Guo X."/>
            <person name="Mendoza A."/>
        </authorList>
    </citation>
    <scope>NUCLEOTIDE SEQUENCE [LARGE SCALE GENOMIC DNA]</scope>
    <source>
        <strain evidence="2 3">S72</strain>
    </source>
</reference>
<feature type="domain" description="2,6-dihydroxypyridine 3-monooxygenase substrate binding" evidence="1">
    <location>
        <begin position="163"/>
        <end position="288"/>
    </location>
</feature>
<gene>
    <name evidence="2" type="ORF">A6768_08020</name>
</gene>
<dbReference type="Pfam" id="PF22607">
    <property type="entry name" value="FAD_binding-like"/>
    <property type="match status" value="1"/>
</dbReference>
<sequence length="367" mass="39385">MRIAIAGGSLAGLFAAALLSQAGHKVQIFERSRHGLQGRGAGLVPQQELFDLLSLIGREDVARLGIVANQRIILDRAGEIISRDPRPQMQLSWDHLYLAVRGEVDDAAYHLGSGAIAAGQENDGAWLELEDGRRIDADIVIGADGIGSAVRHSLLGDGAHPRYAGYVAWRALVPERLLPEAAALRLSDQFAFYNSADSQALGYTVAGADGELSAGNRRYNAVWYRRVDDLSATLTDREGRAHPFSLPPGGVRREAEQSLLIAAHELLPPPFAAAFTVEPRPFVQAIFDMVTPRMVDGGIAIIGDAAFIARPHTAMGIAKAAGDAMALVSAIRDGWTPAAKARFERERLRAGEAIVNYGRRLGASLSF</sequence>
<dbReference type="RefSeq" id="WP_097383213.1">
    <property type="nucleotide sequence ID" value="NZ_CP023741.1"/>
</dbReference>
<dbReference type="InterPro" id="IPR053212">
    <property type="entry name" value="DHP_3-monooxygenase"/>
</dbReference>
<name>A0A291MY87_SPHYA</name>
<organism evidence="2 3">
    <name type="scientific">Sphingobium yanoikuyae</name>
    <name type="common">Sphingomonas yanoikuyae</name>
    <dbReference type="NCBI Taxonomy" id="13690"/>
    <lineage>
        <taxon>Bacteria</taxon>
        <taxon>Pseudomonadati</taxon>
        <taxon>Pseudomonadota</taxon>
        <taxon>Alphaproteobacteria</taxon>
        <taxon>Sphingomonadales</taxon>
        <taxon>Sphingomonadaceae</taxon>
        <taxon>Sphingobium</taxon>
    </lineage>
</organism>
<dbReference type="SUPFAM" id="SSF54373">
    <property type="entry name" value="FAD-linked reductases, C-terminal domain"/>
    <property type="match status" value="1"/>
</dbReference>
<proteinExistence type="predicted"/>
<dbReference type="Proteomes" id="UP000219422">
    <property type="component" value="Chromosome"/>
</dbReference>
<dbReference type="KEGG" id="sya:A6768_08020"/>
<dbReference type="AlphaFoldDB" id="A0A291MY87"/>
<dbReference type="InterPro" id="IPR036188">
    <property type="entry name" value="FAD/NAD-bd_sf"/>
</dbReference>